<sequence>MARLALVLTEGYADWECALLMALARQDCGMEVTVASPGGKAVTSIGGLRATPDLDCRKLSAERFDALVICGGTIWTTPSAPDLTPLLRAFDQAGKVVAGICAGVLPLLDAGCLKGRGHTSNFAGFLREARLTYGEAATYRDLPHAVRDGHIITAPGTAPVSFAIKVLEALGIDGAALSQELVCFSAEHLSVKAAAAA</sequence>
<dbReference type="Pfam" id="PF01965">
    <property type="entry name" value="DJ-1_PfpI"/>
    <property type="match status" value="1"/>
</dbReference>
<dbReference type="GO" id="GO:0005737">
    <property type="term" value="C:cytoplasm"/>
    <property type="evidence" value="ECO:0007669"/>
    <property type="project" value="TreeGrafter"/>
</dbReference>
<name>A0A1Q9B3F7_9HYPH</name>
<dbReference type="AlphaFoldDB" id="A0A1Q9B3F7"/>
<dbReference type="PANTHER" id="PTHR48094:SF19">
    <property type="entry name" value="DJ-1_PFPI DOMAIN-CONTAINING PROTEIN"/>
    <property type="match status" value="1"/>
</dbReference>
<dbReference type="InterPro" id="IPR050325">
    <property type="entry name" value="Prot/Nucl_acid_deglycase"/>
</dbReference>
<accession>A0A1Q9B3F7</accession>
<dbReference type="EMBL" id="MKIP01000024">
    <property type="protein sequence ID" value="OLP62563.1"/>
    <property type="molecule type" value="Genomic_DNA"/>
</dbReference>
<gene>
    <name evidence="2" type="ORF">BJF93_01860</name>
</gene>
<dbReference type="InterPro" id="IPR029062">
    <property type="entry name" value="Class_I_gatase-like"/>
</dbReference>
<protein>
    <recommendedName>
        <fullName evidence="1">DJ-1/PfpI domain-containing protein</fullName>
    </recommendedName>
</protein>
<dbReference type="OrthoDB" id="8030967at2"/>
<dbReference type="Proteomes" id="UP000186364">
    <property type="component" value="Unassembled WGS sequence"/>
</dbReference>
<dbReference type="Gene3D" id="3.40.50.880">
    <property type="match status" value="1"/>
</dbReference>
<proteinExistence type="predicted"/>
<keyword evidence="3" id="KW-1185">Reference proteome</keyword>
<reference evidence="2 3" key="1">
    <citation type="submission" date="2016-09" db="EMBL/GenBank/DDBJ databases">
        <title>Rhizobium sp. nov., a novel species isolated from the rice rhizosphere.</title>
        <authorList>
            <person name="Zhao J."/>
            <person name="Zhang X."/>
        </authorList>
    </citation>
    <scope>NUCLEOTIDE SEQUENCE [LARGE SCALE GENOMIC DNA]</scope>
    <source>
        <strain evidence="2 3">1.7048</strain>
    </source>
</reference>
<evidence type="ECO:0000259" key="1">
    <source>
        <dbReference type="Pfam" id="PF01965"/>
    </source>
</evidence>
<dbReference type="InterPro" id="IPR002818">
    <property type="entry name" value="DJ-1/PfpI"/>
</dbReference>
<comment type="caution">
    <text evidence="2">The sequence shown here is derived from an EMBL/GenBank/DDBJ whole genome shotgun (WGS) entry which is preliminary data.</text>
</comment>
<organism evidence="2 3">
    <name type="scientific">Xaviernesmea oryzae</name>
    <dbReference type="NCBI Taxonomy" id="464029"/>
    <lineage>
        <taxon>Bacteria</taxon>
        <taxon>Pseudomonadati</taxon>
        <taxon>Pseudomonadota</taxon>
        <taxon>Alphaproteobacteria</taxon>
        <taxon>Hyphomicrobiales</taxon>
        <taxon>Rhizobiaceae</taxon>
        <taxon>Rhizobium/Agrobacterium group</taxon>
        <taxon>Xaviernesmea</taxon>
    </lineage>
</organism>
<dbReference type="SUPFAM" id="SSF52317">
    <property type="entry name" value="Class I glutamine amidotransferase-like"/>
    <property type="match status" value="1"/>
</dbReference>
<evidence type="ECO:0000313" key="2">
    <source>
        <dbReference type="EMBL" id="OLP62563.1"/>
    </source>
</evidence>
<feature type="domain" description="DJ-1/PfpI" evidence="1">
    <location>
        <begin position="3"/>
        <end position="168"/>
    </location>
</feature>
<dbReference type="PANTHER" id="PTHR48094">
    <property type="entry name" value="PROTEIN/NUCLEIC ACID DEGLYCASE DJ-1-RELATED"/>
    <property type="match status" value="1"/>
</dbReference>
<dbReference type="RefSeq" id="WP_075625491.1">
    <property type="nucleotide sequence ID" value="NZ_FOAM01000022.1"/>
</dbReference>
<evidence type="ECO:0000313" key="3">
    <source>
        <dbReference type="Proteomes" id="UP000186364"/>
    </source>
</evidence>